<protein>
    <recommendedName>
        <fullName evidence="2">SET domain-containing protein</fullName>
    </recommendedName>
</protein>
<accession>A0A2R5G1E3</accession>
<dbReference type="EMBL" id="BEYU01000009">
    <property type="protein sequence ID" value="GBG24846.1"/>
    <property type="molecule type" value="Genomic_DNA"/>
</dbReference>
<dbReference type="PANTHER" id="PTHR33524">
    <property type="entry name" value="C5ORF35"/>
    <property type="match status" value="1"/>
</dbReference>
<keyword evidence="4" id="KW-1185">Reference proteome</keyword>
<dbReference type="InterPro" id="IPR046341">
    <property type="entry name" value="SET_dom_sf"/>
</dbReference>
<feature type="compositionally biased region" description="Polar residues" evidence="1">
    <location>
        <begin position="57"/>
        <end position="74"/>
    </location>
</feature>
<name>A0A2R5G1E3_9STRA</name>
<evidence type="ECO:0000313" key="3">
    <source>
        <dbReference type="EMBL" id="GBG24846.1"/>
    </source>
</evidence>
<feature type="domain" description="SET" evidence="2">
    <location>
        <begin position="180"/>
        <end position="371"/>
    </location>
</feature>
<dbReference type="InParanoid" id="A0A2R5G1E3"/>
<dbReference type="PROSITE" id="PS50280">
    <property type="entry name" value="SET"/>
    <property type="match status" value="1"/>
</dbReference>
<proteinExistence type="predicted"/>
<dbReference type="InterPro" id="IPR040415">
    <property type="entry name" value="SETD9"/>
</dbReference>
<evidence type="ECO:0000256" key="1">
    <source>
        <dbReference type="SAM" id="MobiDB-lite"/>
    </source>
</evidence>
<dbReference type="OrthoDB" id="442460at2759"/>
<dbReference type="SUPFAM" id="SSF82199">
    <property type="entry name" value="SET domain"/>
    <property type="match status" value="1"/>
</dbReference>
<reference evidence="3 4" key="1">
    <citation type="submission" date="2017-12" db="EMBL/GenBank/DDBJ databases">
        <title>Sequencing, de novo assembly and annotation of complete genome of a new Thraustochytrid species, strain FCC1311.</title>
        <authorList>
            <person name="Sedici K."/>
            <person name="Godart F."/>
            <person name="Aiese Cigliano R."/>
            <person name="Sanseverino W."/>
            <person name="Barakat M."/>
            <person name="Ortet P."/>
            <person name="Marechal E."/>
            <person name="Cagnac O."/>
            <person name="Amato A."/>
        </authorList>
    </citation>
    <scope>NUCLEOTIDE SEQUENCE [LARGE SCALE GENOMIC DNA]</scope>
</reference>
<sequence length="396" mass="43355">MGILDALRRVMPGARKLSAGRALQEETDMSTLAVLMSVEGASKSMQGESVSDPAGPDSNNTTPQTSGLGTTHESAASDEDVFNDNVERVLEMGIAAHRNIVANQVEQQLDDMFSALERAAAAAATPSELYNFASETETNGVDGATTFDQVSSDPSVQISPVEKHLQMVESKLLESYGALPRIGPSSIQHPAAGDGVFLSGKAPSGRVVALYPGSVYLPFQVKRITDSYFRESAAEYSDAQQRFEDLFGTPEDRNVYATQLIDGAVINARNGSVSAKPNLYAVAHKVNHPPPGVEPNVMVCPFVFRKSHADQIERTGRDFRDYIPNAYFEDAAVAPSWWMILAGDNDVLMRSLAYVTTRPIEENEELFVNYRFDPNHQALPDWYTPVDLEEDTNRWS</sequence>
<evidence type="ECO:0000259" key="2">
    <source>
        <dbReference type="PROSITE" id="PS50280"/>
    </source>
</evidence>
<comment type="caution">
    <text evidence="3">The sequence shown here is derived from an EMBL/GenBank/DDBJ whole genome shotgun (WGS) entry which is preliminary data.</text>
</comment>
<dbReference type="InterPro" id="IPR001214">
    <property type="entry name" value="SET_dom"/>
</dbReference>
<gene>
    <name evidence="3" type="ORF">FCC1311_010642</name>
</gene>
<organism evidence="3 4">
    <name type="scientific">Hondaea fermentalgiana</name>
    <dbReference type="NCBI Taxonomy" id="2315210"/>
    <lineage>
        <taxon>Eukaryota</taxon>
        <taxon>Sar</taxon>
        <taxon>Stramenopiles</taxon>
        <taxon>Bigyra</taxon>
        <taxon>Labyrinthulomycetes</taxon>
        <taxon>Thraustochytrida</taxon>
        <taxon>Thraustochytriidae</taxon>
        <taxon>Hondaea</taxon>
    </lineage>
</organism>
<feature type="region of interest" description="Disordered" evidence="1">
    <location>
        <begin position="43"/>
        <end position="79"/>
    </location>
</feature>
<evidence type="ECO:0000313" key="4">
    <source>
        <dbReference type="Proteomes" id="UP000241890"/>
    </source>
</evidence>
<dbReference type="Gene3D" id="2.170.270.10">
    <property type="entry name" value="SET domain"/>
    <property type="match status" value="1"/>
</dbReference>
<dbReference type="Proteomes" id="UP000241890">
    <property type="component" value="Unassembled WGS sequence"/>
</dbReference>
<dbReference type="PANTHER" id="PTHR33524:SF1">
    <property type="entry name" value="SET DOMAIN-CONTAINING PROTEIN"/>
    <property type="match status" value="1"/>
</dbReference>
<dbReference type="AlphaFoldDB" id="A0A2R5G1E3"/>